<keyword evidence="1" id="KW-0472">Membrane</keyword>
<dbReference type="HOGENOM" id="CLU_1742830_0_0_1"/>
<keyword evidence="1" id="KW-0812">Transmembrane</keyword>
<evidence type="ECO:0000256" key="1">
    <source>
        <dbReference type="SAM" id="Phobius"/>
    </source>
</evidence>
<proteinExistence type="predicted"/>
<protein>
    <submittedName>
        <fullName evidence="2">Uncharacterized protein</fullName>
    </submittedName>
</protein>
<reference evidence="2" key="2">
    <citation type="submission" date="2015-02" db="UniProtKB">
        <authorList>
            <consortium name="EnsemblMetazoa"/>
        </authorList>
    </citation>
    <scope>IDENTIFICATION</scope>
</reference>
<organism evidence="2 3">
    <name type="scientific">Strigamia maritima</name>
    <name type="common">European centipede</name>
    <name type="synonym">Geophilus maritimus</name>
    <dbReference type="NCBI Taxonomy" id="126957"/>
    <lineage>
        <taxon>Eukaryota</taxon>
        <taxon>Metazoa</taxon>
        <taxon>Ecdysozoa</taxon>
        <taxon>Arthropoda</taxon>
        <taxon>Myriapoda</taxon>
        <taxon>Chilopoda</taxon>
        <taxon>Pleurostigmophora</taxon>
        <taxon>Geophilomorpha</taxon>
        <taxon>Linotaeniidae</taxon>
        <taxon>Strigamia</taxon>
    </lineage>
</organism>
<dbReference type="EMBL" id="JH432114">
    <property type="status" value="NOT_ANNOTATED_CDS"/>
    <property type="molecule type" value="Genomic_DNA"/>
</dbReference>
<feature type="transmembrane region" description="Helical" evidence="1">
    <location>
        <begin position="85"/>
        <end position="110"/>
    </location>
</feature>
<dbReference type="Proteomes" id="UP000014500">
    <property type="component" value="Unassembled WGS sequence"/>
</dbReference>
<dbReference type="EnsemblMetazoa" id="SMAR013302-RA">
    <property type="protein sequence ID" value="SMAR013302-PA"/>
    <property type="gene ID" value="SMAR013302"/>
</dbReference>
<dbReference type="AlphaFoldDB" id="T1JHH1"/>
<reference evidence="3" key="1">
    <citation type="submission" date="2011-05" db="EMBL/GenBank/DDBJ databases">
        <authorList>
            <person name="Richards S.R."/>
            <person name="Qu J."/>
            <person name="Jiang H."/>
            <person name="Jhangiani S.N."/>
            <person name="Agravi P."/>
            <person name="Goodspeed R."/>
            <person name="Gross S."/>
            <person name="Mandapat C."/>
            <person name="Jackson L."/>
            <person name="Mathew T."/>
            <person name="Pu L."/>
            <person name="Thornton R."/>
            <person name="Saada N."/>
            <person name="Wilczek-Boney K.B."/>
            <person name="Lee S."/>
            <person name="Kovar C."/>
            <person name="Wu Y."/>
            <person name="Scherer S.E."/>
            <person name="Worley K.C."/>
            <person name="Muzny D.M."/>
            <person name="Gibbs R."/>
        </authorList>
    </citation>
    <scope>NUCLEOTIDE SEQUENCE</scope>
    <source>
        <strain evidence="3">Brora</strain>
    </source>
</reference>
<evidence type="ECO:0000313" key="3">
    <source>
        <dbReference type="Proteomes" id="UP000014500"/>
    </source>
</evidence>
<name>T1JHH1_STRMM</name>
<sequence>MPSKQKVLAALELRPRPSAVIQNKRRTRITAAAIIRSLFISFEVICVHETQFTANDLNAALELRPQFVIKAAAFNRQNTMMIRHCLMAICIAGLFTGPFVISFLIATLTYQLTNCNFRNNRSSEQVVVAGIEIFLNTTVEYEKIFPGGNE</sequence>
<evidence type="ECO:0000313" key="2">
    <source>
        <dbReference type="EnsemblMetazoa" id="SMAR013302-PA"/>
    </source>
</evidence>
<keyword evidence="1" id="KW-1133">Transmembrane helix</keyword>
<keyword evidence="3" id="KW-1185">Reference proteome</keyword>
<accession>T1JHH1</accession>